<name>A0A135L3G8_9BACI</name>
<accession>A0A135L3G8</accession>
<gene>
    <name evidence="6" type="ORF">U473_05275</name>
</gene>
<sequence>MISNLKVKNLIKVINNPILADIDQENDIKPIEGMILGIAVAMDASIAAFTLSFFDLNPYLTPFLFGLMHFILIGLGNILARKNIINVFVENFSLLPGIILVTLAIIRLM</sequence>
<comment type="caution">
    <text evidence="6">The sequence shown here is derived from an EMBL/GenBank/DDBJ whole genome shotgun (WGS) entry which is preliminary data.</text>
</comment>
<evidence type="ECO:0000313" key="7">
    <source>
        <dbReference type="Proteomes" id="UP000070352"/>
    </source>
</evidence>
<organism evidence="6 7">
    <name type="scientific">Tepidibacillus decaturensis</name>
    <dbReference type="NCBI Taxonomy" id="1413211"/>
    <lineage>
        <taxon>Bacteria</taxon>
        <taxon>Bacillati</taxon>
        <taxon>Bacillota</taxon>
        <taxon>Bacilli</taxon>
        <taxon>Bacillales</taxon>
        <taxon>Bacillaceae</taxon>
        <taxon>Tepidibacillus</taxon>
    </lineage>
</organism>
<feature type="transmembrane region" description="Helical" evidence="5">
    <location>
        <begin position="87"/>
        <end position="106"/>
    </location>
</feature>
<keyword evidence="1" id="KW-1003">Cell membrane</keyword>
<feature type="transmembrane region" description="Helical" evidence="5">
    <location>
        <begin position="34"/>
        <end position="54"/>
    </location>
</feature>
<keyword evidence="7" id="KW-1185">Reference proteome</keyword>
<keyword evidence="3 5" id="KW-1133">Transmembrane helix</keyword>
<reference evidence="6 7" key="1">
    <citation type="submission" date="2016-02" db="EMBL/GenBank/DDBJ databases">
        <title>Draft Genome for Tepidibacillus decaturensis nov. sp. Strain Z9, an Anaerobic, Moderately Thermophilic and Heterotrophic Bacterium from Deep Subsurface of the Illinois Basin, USA.</title>
        <authorList>
            <person name="Dong Y."/>
            <person name="Chang J.Y."/>
            <person name="Sanford R."/>
            <person name="Fouke B.W."/>
        </authorList>
    </citation>
    <scope>NUCLEOTIDE SEQUENCE [LARGE SCALE GENOMIC DNA]</scope>
    <source>
        <strain evidence="6 7">Z9</strain>
    </source>
</reference>
<dbReference type="AlphaFoldDB" id="A0A135L3G8"/>
<evidence type="ECO:0000256" key="4">
    <source>
        <dbReference type="ARBA" id="ARBA00023136"/>
    </source>
</evidence>
<evidence type="ECO:0000256" key="3">
    <source>
        <dbReference type="ARBA" id="ARBA00022989"/>
    </source>
</evidence>
<dbReference type="PANTHER" id="PTHR35529">
    <property type="entry name" value="MANGANESE EFFLUX PUMP MNTP-RELATED"/>
    <property type="match status" value="1"/>
</dbReference>
<dbReference type="EMBL" id="LSKU01000001">
    <property type="protein sequence ID" value="KXG43491.1"/>
    <property type="molecule type" value="Genomic_DNA"/>
</dbReference>
<evidence type="ECO:0000256" key="2">
    <source>
        <dbReference type="ARBA" id="ARBA00022692"/>
    </source>
</evidence>
<keyword evidence="2 5" id="KW-0812">Transmembrane</keyword>
<evidence type="ECO:0000256" key="5">
    <source>
        <dbReference type="SAM" id="Phobius"/>
    </source>
</evidence>
<feature type="transmembrane region" description="Helical" evidence="5">
    <location>
        <begin position="60"/>
        <end position="80"/>
    </location>
</feature>
<proteinExistence type="predicted"/>
<evidence type="ECO:0000256" key="1">
    <source>
        <dbReference type="ARBA" id="ARBA00022475"/>
    </source>
</evidence>
<evidence type="ECO:0008006" key="8">
    <source>
        <dbReference type="Google" id="ProtNLM"/>
    </source>
</evidence>
<evidence type="ECO:0000313" key="6">
    <source>
        <dbReference type="EMBL" id="KXG43491.1"/>
    </source>
</evidence>
<protein>
    <recommendedName>
        <fullName evidence="8">Manganese efflux pump MntP</fullName>
    </recommendedName>
</protein>
<keyword evidence="4 5" id="KW-0472">Membrane</keyword>
<dbReference type="STRING" id="1413211.U473_05275"/>
<dbReference type="InterPro" id="IPR003810">
    <property type="entry name" value="Mntp/YtaF"/>
</dbReference>
<dbReference type="Pfam" id="PF02659">
    <property type="entry name" value="Mntp"/>
    <property type="match status" value="1"/>
</dbReference>
<dbReference type="PANTHER" id="PTHR35529:SF2">
    <property type="entry name" value="SPORULATION PROTEIN YTAF-RELATED"/>
    <property type="match status" value="1"/>
</dbReference>
<dbReference type="Proteomes" id="UP000070352">
    <property type="component" value="Unassembled WGS sequence"/>
</dbReference>